<feature type="domain" description="Sulfatase N-terminal" evidence="5">
    <location>
        <begin position="4"/>
        <end position="301"/>
    </location>
</feature>
<dbReference type="RefSeq" id="WP_345780794.1">
    <property type="nucleotide sequence ID" value="NZ_JAENIL010000021.1"/>
</dbReference>
<comment type="similarity">
    <text evidence="1">Belongs to the sulfatase family.</text>
</comment>
<dbReference type="Gene3D" id="3.30.1120.10">
    <property type="match status" value="1"/>
</dbReference>
<evidence type="ECO:0000313" key="6">
    <source>
        <dbReference type="EMBL" id="MBK1877710.1"/>
    </source>
</evidence>
<evidence type="ECO:0000256" key="2">
    <source>
        <dbReference type="ARBA" id="ARBA00022723"/>
    </source>
</evidence>
<proteinExistence type="inferred from homology"/>
<dbReference type="PANTHER" id="PTHR42693:SF53">
    <property type="entry name" value="ENDO-4-O-SULFATASE"/>
    <property type="match status" value="1"/>
</dbReference>
<keyword evidence="7" id="KW-1185">Reference proteome</keyword>
<name>A0A934RYA7_9BACT</name>
<dbReference type="Gene3D" id="3.40.720.10">
    <property type="entry name" value="Alkaline Phosphatase, subunit A"/>
    <property type="match status" value="1"/>
</dbReference>
<dbReference type="SUPFAM" id="SSF53649">
    <property type="entry name" value="Alkaline phosphatase-like"/>
    <property type="match status" value="1"/>
</dbReference>
<dbReference type="GO" id="GO:0004065">
    <property type="term" value="F:arylsulfatase activity"/>
    <property type="evidence" value="ECO:0007669"/>
    <property type="project" value="TreeGrafter"/>
</dbReference>
<keyword evidence="2" id="KW-0479">Metal-binding</keyword>
<dbReference type="GO" id="GO:0046872">
    <property type="term" value="F:metal ion binding"/>
    <property type="evidence" value="ECO:0007669"/>
    <property type="project" value="UniProtKB-KW"/>
</dbReference>
<keyword evidence="3 6" id="KW-0378">Hydrolase</keyword>
<dbReference type="InterPro" id="IPR000917">
    <property type="entry name" value="Sulfatase_N"/>
</dbReference>
<dbReference type="PROSITE" id="PS00523">
    <property type="entry name" value="SULFATASE_1"/>
    <property type="match status" value="1"/>
</dbReference>
<dbReference type="PANTHER" id="PTHR42693">
    <property type="entry name" value="ARYLSULFATASE FAMILY MEMBER"/>
    <property type="match status" value="1"/>
</dbReference>
<evidence type="ECO:0000256" key="3">
    <source>
        <dbReference type="ARBA" id="ARBA00022801"/>
    </source>
</evidence>
<evidence type="ECO:0000256" key="1">
    <source>
        <dbReference type="ARBA" id="ARBA00008779"/>
    </source>
</evidence>
<dbReference type="InterPro" id="IPR024607">
    <property type="entry name" value="Sulfatase_CS"/>
</dbReference>
<keyword evidence="4" id="KW-0106">Calcium</keyword>
<dbReference type="Proteomes" id="UP000617628">
    <property type="component" value="Unassembled WGS sequence"/>
</dbReference>
<protein>
    <submittedName>
        <fullName evidence="6">Sulfatase-like hydrolase/transferase</fullName>
    </submittedName>
</protein>
<evidence type="ECO:0000256" key="4">
    <source>
        <dbReference type="ARBA" id="ARBA00022837"/>
    </source>
</evidence>
<reference evidence="6" key="1">
    <citation type="submission" date="2021-01" db="EMBL/GenBank/DDBJ databases">
        <title>Modified the classification status of verrucomicrobia.</title>
        <authorList>
            <person name="Feng X."/>
        </authorList>
    </citation>
    <scope>NUCLEOTIDE SEQUENCE</scope>
    <source>
        <strain evidence="6">KCTC 13126</strain>
    </source>
</reference>
<dbReference type="Pfam" id="PF00884">
    <property type="entry name" value="Sulfatase"/>
    <property type="match status" value="1"/>
</dbReference>
<dbReference type="InterPro" id="IPR017850">
    <property type="entry name" value="Alkaline_phosphatase_core_sf"/>
</dbReference>
<dbReference type="InterPro" id="IPR050738">
    <property type="entry name" value="Sulfatase"/>
</dbReference>
<accession>A0A934RYA7</accession>
<comment type="caution">
    <text evidence="6">The sequence shown here is derived from an EMBL/GenBank/DDBJ whole genome shotgun (WGS) entry which is preliminary data.</text>
</comment>
<evidence type="ECO:0000259" key="5">
    <source>
        <dbReference type="Pfam" id="PF00884"/>
    </source>
</evidence>
<organism evidence="6 7">
    <name type="scientific">Pelagicoccus mobilis</name>
    <dbReference type="NCBI Taxonomy" id="415221"/>
    <lineage>
        <taxon>Bacteria</taxon>
        <taxon>Pseudomonadati</taxon>
        <taxon>Verrucomicrobiota</taxon>
        <taxon>Opitutia</taxon>
        <taxon>Puniceicoccales</taxon>
        <taxon>Pelagicoccaceae</taxon>
        <taxon>Pelagicoccus</taxon>
    </lineage>
</organism>
<dbReference type="EMBL" id="JAENIL010000021">
    <property type="protein sequence ID" value="MBK1877710.1"/>
    <property type="molecule type" value="Genomic_DNA"/>
</dbReference>
<gene>
    <name evidence="6" type="ORF">JIN87_12600</name>
</gene>
<dbReference type="AlphaFoldDB" id="A0A934RYA7"/>
<evidence type="ECO:0000313" key="7">
    <source>
        <dbReference type="Proteomes" id="UP000617628"/>
    </source>
</evidence>
<sequence>MESPNIILVMADDQGWGQVGYNGHPTLKTPHLDAMAEAGIRLDRFYAAGPVCSPTRASVLTGRTHVRTGVPDHGNNLCLQEKTLPQALQEAGYSTALFGKWHLNGVRGAGVPILEDDPNHPGKYGFDEWLSVTNYFDLNPLMSRSGAFEEFEGDSSNIVVAEALKFMEREKENPTLAVIWYGSPHGPQIALPEDRAGFEDDSLGNHLGEIVGIDRSIGLLRKGLRELGIEDNTLIWYCSDNGGLKTDPDACGGLRGLKGSLFEGGIRVPGIIEWPGRIKPMVTDFPASTMDIMPTLVDLLDLPKDSQLEVRDGESLLTLLGGGVPQRAHPIPFYYGSQAALIDGDFKLIGPKKKGEAWRLYNLKDDPSEGRDLSSELPELFSKMRAQALATVDSIEASAVGEDYPEGRIIQKTRRAQWYQMKEYAPYFEMFLQRPEYARYKERIAKSKKSKKAAK</sequence>